<accession>A0ABZ0Q3K7</accession>
<reference evidence="2" key="1">
    <citation type="submission" date="2024-06" db="EMBL/GenBank/DDBJ databases">
        <authorList>
            <person name="Chang H.C."/>
            <person name="Mun S.Y."/>
        </authorList>
    </citation>
    <scope>NUCLEOTIDE SEQUENCE [LARGE SCALE GENOMIC DNA]</scope>
    <source>
        <strain evidence="2">KT1</strain>
    </source>
</reference>
<sequence length="498" mass="57081">MAIRILQKLFPGLRTKRAVLVLGSGRSGTSVLTKCINFMGISLGTDNLLAPSKRINPKGYFENKDVIKIHKLLGSKIRYRPAFKGYYDSSKIKKDRTDLTKYLSDKFQKEEYLVIKDPRMNDYIELWQHVLDDISVESAEIILIRNPLDVVASNSRAWHRDKILALRQWQVRTLLSLRDTKGYPRIVVSYEDLFHKTLPTLHRLADQLTLPWPKDEQVLQDKIDGFIDPNLQKSDSGESMEDFKAEKNLEDDVKELYLLGVQAANDDEFLASDKFDKQINELIDRYVEKYGSLYRDFNVKIDSKTTYVYGSNADQIKQVNTLLSKHGVQMDDKNSGRIHKLQKAVSDRVAAQPEAIATYDKSMAYLEAKEDLNNYIRKSAKYKPVWGIGDALTSEIVEMLMTINEEMALDTRNILIVDDQAMVKDSTNKADLLKRYNRVLNRISDHPHLVVLASSLTKPEIAQQIIDFVDADNESEQLAGYQHETTEEVTELRKIGTV</sequence>
<dbReference type="SUPFAM" id="SSF52540">
    <property type="entry name" value="P-loop containing nucleoside triphosphate hydrolases"/>
    <property type="match status" value="1"/>
</dbReference>
<evidence type="ECO:0000313" key="2">
    <source>
        <dbReference type="Proteomes" id="UP001302696"/>
    </source>
</evidence>
<dbReference type="Gene3D" id="3.40.50.300">
    <property type="entry name" value="P-loop containing nucleotide triphosphate hydrolases"/>
    <property type="match status" value="1"/>
</dbReference>
<dbReference type="EMBL" id="CP104778">
    <property type="protein sequence ID" value="WPC21551.1"/>
    <property type="molecule type" value="Genomic_DNA"/>
</dbReference>
<protein>
    <submittedName>
        <fullName evidence="1">Sulfotransferase family protein</fullName>
    </submittedName>
</protein>
<name>A0ABZ0Q3K7_9LACO</name>
<organism evidence="1 2">
    <name type="scientific">Pediococcus inopinatus</name>
    <dbReference type="NCBI Taxonomy" id="114090"/>
    <lineage>
        <taxon>Bacteria</taxon>
        <taxon>Bacillati</taxon>
        <taxon>Bacillota</taxon>
        <taxon>Bacilli</taxon>
        <taxon>Lactobacillales</taxon>
        <taxon>Lactobacillaceae</taxon>
        <taxon>Pediococcus</taxon>
    </lineage>
</organism>
<dbReference type="Proteomes" id="UP001302696">
    <property type="component" value="Chromosome"/>
</dbReference>
<dbReference type="RefSeq" id="WP_063698497.1">
    <property type="nucleotide sequence ID" value="NZ_BBIM01000042.1"/>
</dbReference>
<keyword evidence="2" id="KW-1185">Reference proteome</keyword>
<proteinExistence type="predicted"/>
<evidence type="ECO:0000313" key="1">
    <source>
        <dbReference type="EMBL" id="WPC21551.1"/>
    </source>
</evidence>
<gene>
    <name evidence="1" type="ORF">N6G96_09860</name>
</gene>
<dbReference type="InterPro" id="IPR027417">
    <property type="entry name" value="P-loop_NTPase"/>
</dbReference>